<dbReference type="GO" id="GO:0032259">
    <property type="term" value="P:methylation"/>
    <property type="evidence" value="ECO:0007669"/>
    <property type="project" value="UniProtKB-KW"/>
</dbReference>
<dbReference type="InterPro" id="IPR001202">
    <property type="entry name" value="WW_dom"/>
</dbReference>
<evidence type="ECO:0000256" key="4">
    <source>
        <dbReference type="ARBA" id="ARBA00023242"/>
    </source>
</evidence>
<evidence type="ECO:0000256" key="8">
    <source>
        <dbReference type="ARBA" id="ARBA00076956"/>
    </source>
</evidence>
<dbReference type="AlphaFoldDB" id="A0A4W3J3U8"/>
<protein>
    <recommendedName>
        <fullName evidence="7">mRNA (2'-O-methyladenosine-N(6)-)-methyltransferase</fullName>
        <ecNumber evidence="6">2.1.1.62</ecNumber>
    </recommendedName>
    <alternativeName>
        <fullName evidence="8">Cap-specific adenosine methyltransferase</fullName>
    </alternativeName>
    <alternativeName>
        <fullName evidence="9">Phosphorylated CTD-interacting factor 1</fullName>
    </alternativeName>
</protein>
<feature type="compositionally biased region" description="Polar residues" evidence="10">
    <location>
        <begin position="14"/>
        <end position="25"/>
    </location>
</feature>
<accession>A0A4W3J3U8</accession>
<feature type="region of interest" description="Disordered" evidence="10">
    <location>
        <begin position="623"/>
        <end position="654"/>
    </location>
</feature>
<keyword evidence="4" id="KW-0539">Nucleus</keyword>
<gene>
    <name evidence="12" type="primary">pcif1</name>
</gene>
<evidence type="ECO:0000256" key="10">
    <source>
        <dbReference type="SAM" id="MobiDB-lite"/>
    </source>
</evidence>
<dbReference type="Pfam" id="PF12237">
    <property type="entry name" value="PCIF1_WW"/>
    <property type="match status" value="1"/>
</dbReference>
<feature type="region of interest" description="Disordered" evidence="10">
    <location>
        <begin position="86"/>
        <end position="119"/>
    </location>
</feature>
<comment type="subcellular location">
    <subcellularLocation>
        <location evidence="1">Nucleus</location>
    </subcellularLocation>
</comment>
<reference evidence="13" key="2">
    <citation type="journal article" date="2007" name="PLoS Biol.">
        <title>Survey sequencing and comparative analysis of the elephant shark (Callorhinchus milii) genome.</title>
        <authorList>
            <person name="Venkatesh B."/>
            <person name="Kirkness E.F."/>
            <person name="Loh Y.H."/>
            <person name="Halpern A.L."/>
            <person name="Lee A.P."/>
            <person name="Johnson J."/>
            <person name="Dandona N."/>
            <person name="Viswanathan L.D."/>
            <person name="Tay A."/>
            <person name="Venter J.C."/>
            <person name="Strausberg R.L."/>
            <person name="Brenner S."/>
        </authorList>
    </citation>
    <scope>NUCLEOTIDE SEQUENCE [LARGE SCALE GENOMIC DNA]</scope>
</reference>
<dbReference type="PANTHER" id="PTHR21727">
    <property type="entry name" value="PHOSPHORYLATED CTD INTERACTING FACTOR 1"/>
    <property type="match status" value="1"/>
</dbReference>
<keyword evidence="13" id="KW-1185">Reference proteome</keyword>
<evidence type="ECO:0000259" key="11">
    <source>
        <dbReference type="PROSITE" id="PS50020"/>
    </source>
</evidence>
<keyword evidence="3" id="KW-0808">Transferase</keyword>
<dbReference type="PANTHER" id="PTHR21727:SF0">
    <property type="entry name" value="MRNA (2'-O-METHYLADENOSINE-N(6)-)-METHYLTRANSFERASE"/>
    <property type="match status" value="1"/>
</dbReference>
<feature type="domain" description="WW" evidence="11">
    <location>
        <begin position="40"/>
        <end position="74"/>
    </location>
</feature>
<comment type="similarity">
    <text evidence="5">Belongs to the CAPAM family.</text>
</comment>
<name>A0A4W3J3U8_CALMI</name>
<dbReference type="InterPro" id="IPR022035">
    <property type="entry name" value="PCIF1_WW"/>
</dbReference>
<feature type="compositionally biased region" description="Basic and acidic residues" evidence="10">
    <location>
        <begin position="638"/>
        <end position="654"/>
    </location>
</feature>
<keyword evidence="2" id="KW-0489">Methyltransferase</keyword>
<sequence length="654" mass="75034">RTRGHHSGFPLTASGLTSPSPSLDNPVSESCTEMCLISDELVQAGWAKCWSRRENRPYYFNKFTNQSLWELPVFGQHDVISDPLGLNATMESNEGEATADNGLRKRRHSEENQQQSANSFKKPRVSKCVNLGLGRDVYWDLDIPTNVVIKESAPIEALSPHPEVELLRAQLTVKLRQHYQELCQQREGIEPPRDSFNRWLLERKVIDKGKDLLLPSDCDPIVSPSMFREVMNDIPIRLSRIKYREEARKLLFKYAESAKRMIESRNASPDVRKTVKWNVEDTFNWLRKEPSATKEDYMERLDHLRKQCGPHVAAVAKESVEGICGKIYHISCDYAKRVQEKHLAMLKEYNISVVDRLVYCYPVRLAFPSTPLPRVDLHFETDTACIRYKGEVRKLSRSYLNKLEQLYRYSCVDDARFEKFLARIWCLLRRYQSLFGVGVHEGTGLQGALPVPVFEALNKLFGVSFECFASPLNCYFRQYCSAFPDTDGYFGSRGSFLSFSPISGSFEANPPFGEELMDSMVTHIENLLGTSSEPLSFIVFIPEWRNPPTPALVRMEESRYKRHQVVVPAYEHEYRSGAQHICKTEDIYYKAVHGTVLIFLQNDAGFGKWEPVQERVQELMEAYKRTGKSSSSSCVTSADRDLEQSRDKSSTTEQ</sequence>
<dbReference type="SUPFAM" id="SSF51045">
    <property type="entry name" value="WW domain"/>
    <property type="match status" value="1"/>
</dbReference>
<dbReference type="GeneTree" id="ENSGT00390000016206"/>
<evidence type="ECO:0000256" key="7">
    <source>
        <dbReference type="ARBA" id="ARBA00068890"/>
    </source>
</evidence>
<evidence type="ECO:0000256" key="5">
    <source>
        <dbReference type="ARBA" id="ARBA00061408"/>
    </source>
</evidence>
<evidence type="ECO:0000313" key="12">
    <source>
        <dbReference type="Ensembl" id="ENSCMIP00000036722.1"/>
    </source>
</evidence>
<reference evidence="13" key="3">
    <citation type="journal article" date="2014" name="Nature">
        <title>Elephant shark genome provides unique insights into gnathostome evolution.</title>
        <authorList>
            <consortium name="International Elephant Shark Genome Sequencing Consortium"/>
            <person name="Venkatesh B."/>
            <person name="Lee A.P."/>
            <person name="Ravi V."/>
            <person name="Maurya A.K."/>
            <person name="Lian M.M."/>
            <person name="Swann J.B."/>
            <person name="Ohta Y."/>
            <person name="Flajnik M.F."/>
            <person name="Sutoh Y."/>
            <person name="Kasahara M."/>
            <person name="Hoon S."/>
            <person name="Gangu V."/>
            <person name="Roy S.W."/>
            <person name="Irimia M."/>
            <person name="Korzh V."/>
            <person name="Kondrychyn I."/>
            <person name="Lim Z.W."/>
            <person name="Tay B.H."/>
            <person name="Tohari S."/>
            <person name="Kong K.W."/>
            <person name="Ho S."/>
            <person name="Lorente-Galdos B."/>
            <person name="Quilez J."/>
            <person name="Marques-Bonet T."/>
            <person name="Raney B.J."/>
            <person name="Ingham P.W."/>
            <person name="Tay A."/>
            <person name="Hillier L.W."/>
            <person name="Minx P."/>
            <person name="Boehm T."/>
            <person name="Wilson R.K."/>
            <person name="Brenner S."/>
            <person name="Warren W.C."/>
        </authorList>
    </citation>
    <scope>NUCLEOTIDE SEQUENCE [LARGE SCALE GENOMIC DNA]</scope>
</reference>
<proteinExistence type="inferred from homology"/>
<evidence type="ECO:0000256" key="9">
    <source>
        <dbReference type="ARBA" id="ARBA00077307"/>
    </source>
</evidence>
<evidence type="ECO:0000256" key="2">
    <source>
        <dbReference type="ARBA" id="ARBA00022603"/>
    </source>
</evidence>
<dbReference type="Pfam" id="PF00397">
    <property type="entry name" value="WW"/>
    <property type="match status" value="1"/>
</dbReference>
<dbReference type="Gene3D" id="1.20.1270.10">
    <property type="match status" value="1"/>
</dbReference>
<dbReference type="SMART" id="SM00456">
    <property type="entry name" value="WW"/>
    <property type="match status" value="1"/>
</dbReference>
<dbReference type="Ensembl" id="ENSCMIT00000037263.1">
    <property type="protein sequence ID" value="ENSCMIP00000036722.1"/>
    <property type="gene ID" value="ENSCMIG00000015497.1"/>
</dbReference>
<dbReference type="FunFam" id="2.20.70.10:FF:000036">
    <property type="entry name" value="Phosphorylated CTD-interacting factor 1"/>
    <property type="match status" value="1"/>
</dbReference>
<dbReference type="PROSITE" id="PS50020">
    <property type="entry name" value="WW_DOMAIN_2"/>
    <property type="match status" value="1"/>
</dbReference>
<dbReference type="Gene3D" id="2.20.70.10">
    <property type="match status" value="1"/>
</dbReference>
<evidence type="ECO:0000256" key="6">
    <source>
        <dbReference type="ARBA" id="ARBA00066738"/>
    </source>
</evidence>
<evidence type="ECO:0000256" key="3">
    <source>
        <dbReference type="ARBA" id="ARBA00022679"/>
    </source>
</evidence>
<reference evidence="12" key="5">
    <citation type="submission" date="2025-09" db="UniProtKB">
        <authorList>
            <consortium name="Ensembl"/>
        </authorList>
    </citation>
    <scope>IDENTIFICATION</scope>
</reference>
<reference evidence="13" key="1">
    <citation type="journal article" date="2006" name="Science">
        <title>Ancient noncoding elements conserved in the human genome.</title>
        <authorList>
            <person name="Venkatesh B."/>
            <person name="Kirkness E.F."/>
            <person name="Loh Y.H."/>
            <person name="Halpern A.L."/>
            <person name="Lee A.P."/>
            <person name="Johnson J."/>
            <person name="Dandona N."/>
            <person name="Viswanathan L.D."/>
            <person name="Tay A."/>
            <person name="Venter J.C."/>
            <person name="Strausberg R.L."/>
            <person name="Brenner S."/>
        </authorList>
    </citation>
    <scope>NUCLEOTIDE SEQUENCE [LARGE SCALE GENOMIC DNA]</scope>
</reference>
<dbReference type="InterPro" id="IPR039881">
    <property type="entry name" value="PCIF1-like"/>
</dbReference>
<feature type="region of interest" description="Disordered" evidence="10">
    <location>
        <begin position="1"/>
        <end position="25"/>
    </location>
</feature>
<dbReference type="InterPro" id="IPR036020">
    <property type="entry name" value="WW_dom_sf"/>
</dbReference>
<organism evidence="12 13">
    <name type="scientific">Callorhinchus milii</name>
    <name type="common">Ghost shark</name>
    <dbReference type="NCBI Taxonomy" id="7868"/>
    <lineage>
        <taxon>Eukaryota</taxon>
        <taxon>Metazoa</taxon>
        <taxon>Chordata</taxon>
        <taxon>Craniata</taxon>
        <taxon>Vertebrata</taxon>
        <taxon>Chondrichthyes</taxon>
        <taxon>Holocephali</taxon>
        <taxon>Chimaeriformes</taxon>
        <taxon>Callorhinchidae</taxon>
        <taxon>Callorhinchus</taxon>
    </lineage>
</organism>
<evidence type="ECO:0000313" key="13">
    <source>
        <dbReference type="Proteomes" id="UP000314986"/>
    </source>
</evidence>
<dbReference type="GO" id="GO:0005634">
    <property type="term" value="C:nucleus"/>
    <property type="evidence" value="ECO:0007669"/>
    <property type="project" value="UniProtKB-SubCell"/>
</dbReference>
<dbReference type="CDD" id="cd00201">
    <property type="entry name" value="WW"/>
    <property type="match status" value="1"/>
</dbReference>
<dbReference type="GO" id="GO:0099122">
    <property type="term" value="F:RNA polymerase II C-terminal domain binding"/>
    <property type="evidence" value="ECO:0007669"/>
    <property type="project" value="InterPro"/>
</dbReference>
<dbReference type="InterPro" id="IPR029048">
    <property type="entry name" value="HSP70_C_sf"/>
</dbReference>
<dbReference type="EC" id="2.1.1.62" evidence="6"/>
<reference evidence="12" key="4">
    <citation type="submission" date="2025-08" db="UniProtKB">
        <authorList>
            <consortium name="Ensembl"/>
        </authorList>
    </citation>
    <scope>IDENTIFICATION</scope>
</reference>
<dbReference type="GO" id="GO:0016422">
    <property type="term" value="F:mRNA (2'-O-methyladenosine-N6-)-methyltransferase activity"/>
    <property type="evidence" value="ECO:0007669"/>
    <property type="project" value="UniProtKB-EC"/>
</dbReference>
<dbReference type="Proteomes" id="UP000314986">
    <property type="component" value="Unassembled WGS sequence"/>
</dbReference>
<evidence type="ECO:0000256" key="1">
    <source>
        <dbReference type="ARBA" id="ARBA00004123"/>
    </source>
</evidence>
<dbReference type="FunFam" id="1.20.1270.10:FF:000020">
    <property type="entry name" value="Phosphorylated CTD-interacting factor 1"/>
    <property type="match status" value="1"/>
</dbReference>